<feature type="region of interest" description="Disordered" evidence="1">
    <location>
        <begin position="457"/>
        <end position="490"/>
    </location>
</feature>
<dbReference type="KEGG" id="sre:PTSG_05573"/>
<feature type="compositionally biased region" description="Basic and acidic residues" evidence="1">
    <location>
        <begin position="471"/>
        <end position="481"/>
    </location>
</feature>
<evidence type="ECO:0000313" key="5">
    <source>
        <dbReference type="Proteomes" id="UP000007799"/>
    </source>
</evidence>
<feature type="compositionally biased region" description="Basic and acidic residues" evidence="1">
    <location>
        <begin position="795"/>
        <end position="812"/>
    </location>
</feature>
<dbReference type="InterPro" id="IPR032179">
    <property type="entry name" value="Cry22Aa_Ig-like"/>
</dbReference>
<evidence type="ECO:0000259" key="3">
    <source>
        <dbReference type="Pfam" id="PF16403"/>
    </source>
</evidence>
<dbReference type="CDD" id="cd00173">
    <property type="entry name" value="SH2"/>
    <property type="match status" value="2"/>
</dbReference>
<dbReference type="eggNOG" id="ENOG502SX1V">
    <property type="taxonomic scope" value="Eukaryota"/>
</dbReference>
<feature type="compositionally biased region" description="Polar residues" evidence="1">
    <location>
        <begin position="206"/>
        <end position="216"/>
    </location>
</feature>
<feature type="compositionally biased region" description="Low complexity" evidence="1">
    <location>
        <begin position="648"/>
        <end position="658"/>
    </location>
</feature>
<dbReference type="GeneID" id="16074018"/>
<evidence type="ECO:0000256" key="1">
    <source>
        <dbReference type="SAM" id="MobiDB-lite"/>
    </source>
</evidence>
<feature type="transmembrane region" description="Helical" evidence="2">
    <location>
        <begin position="309"/>
        <end position="332"/>
    </location>
</feature>
<dbReference type="InParanoid" id="F2UBL2"/>
<dbReference type="SUPFAM" id="SSF55550">
    <property type="entry name" value="SH2 domain"/>
    <property type="match status" value="2"/>
</dbReference>
<dbReference type="InterPro" id="IPR013783">
    <property type="entry name" value="Ig-like_fold"/>
</dbReference>
<keyword evidence="5" id="KW-1185">Reference proteome</keyword>
<dbReference type="Gene3D" id="2.60.40.10">
    <property type="entry name" value="Immunoglobulins"/>
    <property type="match status" value="1"/>
</dbReference>
<feature type="compositionally biased region" description="Low complexity" evidence="1">
    <location>
        <begin position="224"/>
        <end position="242"/>
    </location>
</feature>
<keyword evidence="2" id="KW-1133">Transmembrane helix</keyword>
<gene>
    <name evidence="4" type="ORF">PTSG_05573</name>
</gene>
<feature type="compositionally biased region" description="Polar residues" evidence="1">
    <location>
        <begin position="767"/>
        <end position="779"/>
    </location>
</feature>
<proteinExistence type="predicted"/>
<accession>F2UBL2</accession>
<name>F2UBL2_SALR5</name>
<feature type="domain" description="Pesticidal crystal protein Cry22Aa Ig-like" evidence="3">
    <location>
        <begin position="74"/>
        <end position="146"/>
    </location>
</feature>
<evidence type="ECO:0000313" key="4">
    <source>
        <dbReference type="EMBL" id="EGD73878.1"/>
    </source>
</evidence>
<feature type="region of interest" description="Disordered" evidence="1">
    <location>
        <begin position="607"/>
        <end position="857"/>
    </location>
</feature>
<evidence type="ECO:0000256" key="2">
    <source>
        <dbReference type="SAM" id="Phobius"/>
    </source>
</evidence>
<protein>
    <recommendedName>
        <fullName evidence="3">Pesticidal crystal protein Cry22Aa Ig-like domain-containing protein</fullName>
    </recommendedName>
</protein>
<dbReference type="EMBL" id="GL832967">
    <property type="protein sequence ID" value="EGD73878.1"/>
    <property type="molecule type" value="Genomic_DNA"/>
</dbReference>
<feature type="compositionally biased region" description="Gly residues" evidence="1">
    <location>
        <begin position="819"/>
        <end position="830"/>
    </location>
</feature>
<dbReference type="Pfam" id="PF16403">
    <property type="entry name" value="Bact_surface_Ig-like"/>
    <property type="match status" value="1"/>
</dbReference>
<dbReference type="Gene3D" id="3.30.505.10">
    <property type="entry name" value="SH2 domain"/>
    <property type="match status" value="2"/>
</dbReference>
<sequence>MYTSNSSNSSSTATTTTAAGTTAADMFGLDAAVASAEVGTVYVLQYSVHDRAGNAAVGVQRAVVVVDTTPPEVTLYGAEEVHVLYATRYVEAGYSAQDVHDGNVTLQVVVSGAEAIDVHVAGTYEVEYAVTDANGNTGVAVRTVVVEALMRPERADQVVELVLAGTAESIFGGDVQQLERDLEEALNVDFVVVFLVYDKALGRPTTDINTVPQQQQGRKRRRSSGGSSRDSDNNDNNYSDSDNAWIRGRRGLLAQPSTVVEFGVRNGTSLEWVPAEGVAATLTEIRRAGSSSLPISSARSTGDEAEAGLPLPIIIGAAAGGIVLIVLIAVLVSRRRRSKAAPASISGGMFPFQHSGTFQESIYTVAGEGATVPMQEINFGKQRAAQQSYNHNHSQYPPPPPTNGGDLYGTPTNLPVVNGMVDGQVSESSLYHVPGHPEEVLAGRKTLVLQQGVNGGLPGAVSTDGDGELYDTPRSKPRVPDKAGSMRGAPVTADDYYGSLVHPGQRNHAMSNAGAGAGTDVDGQDMYDVPRNKPRVPEKSASIRKAAEALGDDYYGSLMHPDQQNGSMSNASVGGVGGEMYDVPRSKPRVPEKSASIRGTVTADDFYGSLVHPGQRSSSVNNADGNGNGDDGDMYDVPRNNPRVPSRAQAATATASVAESGVDDQEMYDVPRSAPRLPERTATMTSRATISGDGAEQPEDQELYDTPRAAPRPKPRMVLEQADAGDAVTDDQEMYDVPRSKPRPQPRPRKPTLTLDTNEYSALPTARPTNPSAPSSTNDVARGLPMQETGEELSWSERSRTLRRPPRTDNRVLDMFSSGDGGDGGGGGGGDHVDSSATGRRPTARSRPLTSGDDDPMRVQARALPGYIGEANRMLAEQKLAGSALGTYLWRVSASRAGAVLSVVGSRRTVHHMFTQDASGMILMNDKPLSQPCYDLQSAVALLHSHQEQMSSQLTTPLAQAPRRVVADTHTWLLPGLDRAAAKALLHDTPDGTFVVTPTDSSHFTLFLSYNFDVSSHRLSYGSHGWVLRQQFVPATTLEECVAALHDASYGLPCVLTGPPHQDAMA</sequence>
<dbReference type="RefSeq" id="XP_004993441.1">
    <property type="nucleotide sequence ID" value="XM_004993384.1"/>
</dbReference>
<dbReference type="InterPro" id="IPR036860">
    <property type="entry name" value="SH2_dom_sf"/>
</dbReference>
<feature type="region of interest" description="Disordered" evidence="1">
    <location>
        <begin position="205"/>
        <end position="242"/>
    </location>
</feature>
<feature type="compositionally biased region" description="Basic residues" evidence="1">
    <location>
        <begin position="740"/>
        <end position="750"/>
    </location>
</feature>
<keyword evidence="2" id="KW-0812">Transmembrane</keyword>
<keyword evidence="2" id="KW-0472">Membrane</keyword>
<dbReference type="AlphaFoldDB" id="F2UBL2"/>
<organism evidence="5">
    <name type="scientific">Salpingoeca rosetta (strain ATCC 50818 / BSB-021)</name>
    <dbReference type="NCBI Taxonomy" id="946362"/>
    <lineage>
        <taxon>Eukaryota</taxon>
        <taxon>Choanoflagellata</taxon>
        <taxon>Craspedida</taxon>
        <taxon>Salpingoecidae</taxon>
        <taxon>Salpingoeca</taxon>
    </lineage>
</organism>
<dbReference type="Proteomes" id="UP000007799">
    <property type="component" value="Unassembled WGS sequence"/>
</dbReference>
<reference evidence="4" key="1">
    <citation type="submission" date="2009-08" db="EMBL/GenBank/DDBJ databases">
        <title>Annotation of Salpingoeca rosetta.</title>
        <authorList>
            <consortium name="The Broad Institute Genome Sequencing Platform"/>
            <person name="Russ C."/>
            <person name="Cuomo C."/>
            <person name="Burger G."/>
            <person name="Gray M.W."/>
            <person name="Holland P.W.H."/>
            <person name="King N."/>
            <person name="Lang F.B.F."/>
            <person name="Roger A.J."/>
            <person name="Ruiz-Trillo I."/>
            <person name="Young S.K."/>
            <person name="Zeng Q."/>
            <person name="Gargeya S."/>
            <person name="Alvarado L."/>
            <person name="Berlin A."/>
            <person name="Chapman S.B."/>
            <person name="Chen Z."/>
            <person name="Freedman E."/>
            <person name="Gellesch M."/>
            <person name="Goldberg J."/>
            <person name="Griggs A."/>
            <person name="Gujja S."/>
            <person name="Heilman E."/>
            <person name="Heiman D."/>
            <person name="Howarth C."/>
            <person name="Mehta T."/>
            <person name="Neiman D."/>
            <person name="Pearson M."/>
            <person name="Roberts A."/>
            <person name="Saif S."/>
            <person name="Shea T."/>
            <person name="Shenoy N."/>
            <person name="Sisk P."/>
            <person name="Stolte C."/>
            <person name="Sykes S."/>
            <person name="White J."/>
            <person name="Yandava C."/>
            <person name="Haas B."/>
            <person name="Nusbaum C."/>
            <person name="Birren B."/>
        </authorList>
    </citation>
    <scope>NUCLEOTIDE SEQUENCE [LARGE SCALE GENOMIC DNA]</scope>
    <source>
        <strain evidence="4">ATCC 50818</strain>
    </source>
</reference>